<name>A0A4S4KJH7_9APHY</name>
<dbReference type="AlphaFoldDB" id="A0A4S4KJH7"/>
<gene>
    <name evidence="1" type="ORF">EW026_g3636</name>
</gene>
<dbReference type="Proteomes" id="UP000309038">
    <property type="component" value="Unassembled WGS sequence"/>
</dbReference>
<evidence type="ECO:0000313" key="1">
    <source>
        <dbReference type="EMBL" id="THG98555.1"/>
    </source>
</evidence>
<comment type="caution">
    <text evidence="1">The sequence shown here is derived from an EMBL/GenBank/DDBJ whole genome shotgun (WGS) entry which is preliminary data.</text>
</comment>
<accession>A0A4S4KJH7</accession>
<dbReference type="EMBL" id="SGPJ01000113">
    <property type="protein sequence ID" value="THG98555.1"/>
    <property type="molecule type" value="Genomic_DNA"/>
</dbReference>
<organism evidence="1 2">
    <name type="scientific">Hermanssonia centrifuga</name>
    <dbReference type="NCBI Taxonomy" id="98765"/>
    <lineage>
        <taxon>Eukaryota</taxon>
        <taxon>Fungi</taxon>
        <taxon>Dikarya</taxon>
        <taxon>Basidiomycota</taxon>
        <taxon>Agaricomycotina</taxon>
        <taxon>Agaricomycetes</taxon>
        <taxon>Polyporales</taxon>
        <taxon>Meruliaceae</taxon>
        <taxon>Hermanssonia</taxon>
    </lineage>
</organism>
<evidence type="ECO:0000313" key="2">
    <source>
        <dbReference type="Proteomes" id="UP000309038"/>
    </source>
</evidence>
<keyword evidence="2" id="KW-1185">Reference proteome</keyword>
<protein>
    <submittedName>
        <fullName evidence="1">Uncharacterized protein</fullName>
    </submittedName>
</protein>
<sequence length="40" mass="4302">MKPSLAVDVSGKGDHYTNSGADGFFVFEQYAACSYVLNLV</sequence>
<proteinExistence type="predicted"/>
<reference evidence="1 2" key="1">
    <citation type="submission" date="2019-02" db="EMBL/GenBank/DDBJ databases">
        <title>Genome sequencing of the rare red list fungi Phlebia centrifuga.</title>
        <authorList>
            <person name="Buettner E."/>
            <person name="Kellner H."/>
        </authorList>
    </citation>
    <scope>NUCLEOTIDE SEQUENCE [LARGE SCALE GENOMIC DNA]</scope>
    <source>
        <strain evidence="1 2">DSM 108282</strain>
    </source>
</reference>